<evidence type="ECO:0000313" key="1">
    <source>
        <dbReference type="EMBL" id="SUO03208.1"/>
    </source>
</evidence>
<proteinExistence type="predicted"/>
<protein>
    <recommendedName>
        <fullName evidence="3">Lipoprotein</fullName>
    </recommendedName>
</protein>
<dbReference type="RefSeq" id="WP_022790484.1">
    <property type="nucleotide sequence ID" value="NZ_UHFX01000003.1"/>
</dbReference>
<keyword evidence="2" id="KW-1185">Reference proteome</keyword>
<dbReference type="AlphaFoldDB" id="A0A380LH89"/>
<organism evidence="1 2">
    <name type="scientific">Faecalicoccus pleomorphus</name>
    <dbReference type="NCBI Taxonomy" id="1323"/>
    <lineage>
        <taxon>Bacteria</taxon>
        <taxon>Bacillati</taxon>
        <taxon>Bacillota</taxon>
        <taxon>Erysipelotrichia</taxon>
        <taxon>Erysipelotrichales</taxon>
        <taxon>Erysipelotrichaceae</taxon>
        <taxon>Faecalicoccus</taxon>
    </lineage>
</organism>
<sequence length="421" mass="47515">MVQKRSALNLFKIFFVVVLIISLIACGQQEKSSKPKASEPKVKSEIIIKDINWKNEYYIQGGKVDFGQLKVVIEDEKKEKELVPEEYQVYINNEKIQLEDNIWMNATEGTFETRVTFINEEQEYSFEKNITFNNLRFNELFEGTAQFDEIPVNINDLGYLVKTNGLYGFLDINGDWLIEPKYANYTQLVGLSGIEQKDEPDGTVCLNPVDRQISPVVIDGSVGGENGDCSGLGGLAAGELVYRQDIGSVVYYEYQSNQFLGIDQSIYDDGESYILFDSLSRENEQPTYYYIYTSNKNIFGPYPVDETATSAAIPLKKDQNGNYNGQIRLSRNIPVVGPFYVTEGIGYRIYDATGTFSYPDLVQDVEVLSRSSLAITTMDGQKGILDQNLNLVVLGNFQEVAKPIGNKTLAKIDNKWQLIEI</sequence>
<evidence type="ECO:0000313" key="2">
    <source>
        <dbReference type="Proteomes" id="UP000255523"/>
    </source>
</evidence>
<dbReference type="GeneID" id="77461063"/>
<name>A0A380LH89_9FIRM</name>
<dbReference type="EMBL" id="UHFX01000003">
    <property type="protein sequence ID" value="SUO03208.1"/>
    <property type="molecule type" value="Genomic_DNA"/>
</dbReference>
<dbReference type="OrthoDB" id="1652041at2"/>
<reference evidence="1 2" key="1">
    <citation type="submission" date="2018-06" db="EMBL/GenBank/DDBJ databases">
        <authorList>
            <consortium name="Pathogen Informatics"/>
            <person name="Doyle S."/>
        </authorList>
    </citation>
    <scope>NUCLEOTIDE SEQUENCE [LARGE SCALE GENOMIC DNA]</scope>
    <source>
        <strain evidence="1 2">NCTC11087</strain>
    </source>
</reference>
<dbReference type="Proteomes" id="UP000255523">
    <property type="component" value="Unassembled WGS sequence"/>
</dbReference>
<accession>A0A380LH89</accession>
<evidence type="ECO:0008006" key="3">
    <source>
        <dbReference type="Google" id="ProtNLM"/>
    </source>
</evidence>
<dbReference type="PROSITE" id="PS51257">
    <property type="entry name" value="PROKAR_LIPOPROTEIN"/>
    <property type="match status" value="1"/>
</dbReference>
<gene>
    <name evidence="1" type="ORF">NCTC11087_00060</name>
</gene>